<evidence type="ECO:0000259" key="4">
    <source>
        <dbReference type="PROSITE" id="PS51379"/>
    </source>
</evidence>
<keyword evidence="1" id="KW-0479">Metal-binding</keyword>
<evidence type="ECO:0000256" key="1">
    <source>
        <dbReference type="ARBA" id="ARBA00022723"/>
    </source>
</evidence>
<organism evidence="5 6">
    <name type="scientific">Desulfacinum hydrothermale DSM 13146</name>
    <dbReference type="NCBI Taxonomy" id="1121390"/>
    <lineage>
        <taxon>Bacteria</taxon>
        <taxon>Pseudomonadati</taxon>
        <taxon>Thermodesulfobacteriota</taxon>
        <taxon>Syntrophobacteria</taxon>
        <taxon>Syntrophobacterales</taxon>
        <taxon>Syntrophobacteraceae</taxon>
        <taxon>Desulfacinum</taxon>
    </lineage>
</organism>
<dbReference type="InterPro" id="IPR036188">
    <property type="entry name" value="FAD/NAD-bd_sf"/>
</dbReference>
<evidence type="ECO:0000256" key="3">
    <source>
        <dbReference type="ARBA" id="ARBA00023014"/>
    </source>
</evidence>
<evidence type="ECO:0000313" key="5">
    <source>
        <dbReference type="EMBL" id="SMC19765.1"/>
    </source>
</evidence>
<dbReference type="GO" id="GO:0016491">
    <property type="term" value="F:oxidoreductase activity"/>
    <property type="evidence" value="ECO:0007669"/>
    <property type="project" value="InterPro"/>
</dbReference>
<dbReference type="GO" id="GO:0046872">
    <property type="term" value="F:metal ion binding"/>
    <property type="evidence" value="ECO:0007669"/>
    <property type="project" value="UniProtKB-KW"/>
</dbReference>
<proteinExistence type="predicted"/>
<evidence type="ECO:0000256" key="2">
    <source>
        <dbReference type="ARBA" id="ARBA00023004"/>
    </source>
</evidence>
<dbReference type="Gene3D" id="1.10.1060.10">
    <property type="entry name" value="Alpha-helical ferredoxin"/>
    <property type="match status" value="1"/>
</dbReference>
<keyword evidence="6" id="KW-1185">Reference proteome</keyword>
<dbReference type="EMBL" id="FWXF01000002">
    <property type="protein sequence ID" value="SMC19765.1"/>
    <property type="molecule type" value="Genomic_DNA"/>
</dbReference>
<keyword evidence="2" id="KW-0408">Iron</keyword>
<dbReference type="GO" id="GO:0051536">
    <property type="term" value="F:iron-sulfur cluster binding"/>
    <property type="evidence" value="ECO:0007669"/>
    <property type="project" value="UniProtKB-KW"/>
</dbReference>
<reference evidence="5 6" key="1">
    <citation type="submission" date="2017-04" db="EMBL/GenBank/DDBJ databases">
        <authorList>
            <person name="Afonso C.L."/>
            <person name="Miller P.J."/>
            <person name="Scott M.A."/>
            <person name="Spackman E."/>
            <person name="Goraichik I."/>
            <person name="Dimitrov K.M."/>
            <person name="Suarez D.L."/>
            <person name="Swayne D.E."/>
        </authorList>
    </citation>
    <scope>NUCLEOTIDE SEQUENCE [LARGE SCALE GENOMIC DNA]</scope>
    <source>
        <strain evidence="5 6">DSM 13146</strain>
    </source>
</reference>
<dbReference type="Gene3D" id="3.50.50.60">
    <property type="entry name" value="FAD/NAD(P)-binding domain"/>
    <property type="match status" value="1"/>
</dbReference>
<dbReference type="InterPro" id="IPR017896">
    <property type="entry name" value="4Fe4S_Fe-S-bd"/>
</dbReference>
<dbReference type="PRINTS" id="PR00419">
    <property type="entry name" value="ADXRDTASE"/>
</dbReference>
<dbReference type="Gene3D" id="3.30.70.20">
    <property type="match status" value="1"/>
</dbReference>
<dbReference type="Pfam" id="PF00037">
    <property type="entry name" value="Fer4"/>
    <property type="match status" value="1"/>
</dbReference>
<sequence length="299" mass="33097">MSEVEAVSGEPGNFRVKVHQKPRFIDPDKCTGCGECAQVCPVVLKNEYDMGLSERRAAYRRYAQAVPGAFAIEKRGTSPCKATCPAHISVQGYIALAAQGRYREALELIKKDNPLPAICGRVCHHPCETACMRNKVDEPVAIDFIKRYIADLDLKDETRFVPEIKEKRDEKVAIIGSGPAGLSCAYYLAQEGYRVTVFEKLPVLGGMLTVGIPSYRLPRDIIEAEIQVIREMGVEFKTGVEIGKDVTIAQLREQGYKAIFVGIGAHECKKLGIEGEDLEGVYPGVDFLREVNLGNRIYL</sequence>
<name>A0A1W1X739_9BACT</name>
<feature type="domain" description="4Fe-4S ferredoxin-type" evidence="4">
    <location>
        <begin position="20"/>
        <end position="49"/>
    </location>
</feature>
<dbReference type="PROSITE" id="PS00198">
    <property type="entry name" value="4FE4S_FER_1"/>
    <property type="match status" value="1"/>
</dbReference>
<dbReference type="SUPFAM" id="SSF46548">
    <property type="entry name" value="alpha-helical ferredoxin"/>
    <property type="match status" value="1"/>
</dbReference>
<dbReference type="STRING" id="1121390.SAMN02746041_00764"/>
<keyword evidence="3" id="KW-0411">Iron-sulfur</keyword>
<evidence type="ECO:0000313" key="6">
    <source>
        <dbReference type="Proteomes" id="UP000192783"/>
    </source>
</evidence>
<dbReference type="AlphaFoldDB" id="A0A1W1X739"/>
<dbReference type="Proteomes" id="UP000192783">
    <property type="component" value="Unassembled WGS sequence"/>
</dbReference>
<accession>A0A1W1X739</accession>
<dbReference type="Pfam" id="PF14691">
    <property type="entry name" value="Fer4_20"/>
    <property type="match status" value="1"/>
</dbReference>
<dbReference type="InterPro" id="IPR009051">
    <property type="entry name" value="Helical_ferredxn"/>
</dbReference>
<dbReference type="Pfam" id="PF07992">
    <property type="entry name" value="Pyr_redox_2"/>
    <property type="match status" value="1"/>
</dbReference>
<feature type="non-terminal residue" evidence="5">
    <location>
        <position position="299"/>
    </location>
</feature>
<dbReference type="OrthoDB" id="9766627at2"/>
<protein>
    <submittedName>
        <fullName evidence="5">4Fe-4S binding domain-containing protein</fullName>
    </submittedName>
</protein>
<dbReference type="SUPFAM" id="SSF51971">
    <property type="entry name" value="Nucleotide-binding domain"/>
    <property type="match status" value="1"/>
</dbReference>
<dbReference type="InterPro" id="IPR017900">
    <property type="entry name" value="4Fe4S_Fe_S_CS"/>
</dbReference>
<dbReference type="PROSITE" id="PS51379">
    <property type="entry name" value="4FE4S_FER_2"/>
    <property type="match status" value="1"/>
</dbReference>
<dbReference type="PANTHER" id="PTHR42783:SF3">
    <property type="entry name" value="GLUTAMATE SYNTHASE [NADPH] SMALL CHAIN-RELATED"/>
    <property type="match status" value="1"/>
</dbReference>
<dbReference type="InterPro" id="IPR023753">
    <property type="entry name" value="FAD/NAD-binding_dom"/>
</dbReference>
<gene>
    <name evidence="5" type="ORF">SAMN02746041_00764</name>
</gene>
<dbReference type="InterPro" id="IPR028261">
    <property type="entry name" value="DPD_II"/>
</dbReference>
<dbReference type="PANTHER" id="PTHR42783">
    <property type="entry name" value="GLUTAMATE SYNTHASE [NADPH] SMALL CHAIN"/>
    <property type="match status" value="1"/>
</dbReference>